<comment type="caution">
    <text evidence="28">The sequence shown here is derived from an EMBL/GenBank/DDBJ whole genome shotgun (WGS) entry which is preliminary data.</text>
</comment>
<proteinExistence type="inferred from homology"/>
<dbReference type="PANTHER" id="PTHR11562">
    <property type="entry name" value="CATION EFFLUX PROTEIN/ ZINC TRANSPORTER"/>
    <property type="match status" value="1"/>
</dbReference>
<keyword evidence="11" id="KW-0862">Zinc</keyword>
<keyword evidence="8 25" id="KW-0812">Transmembrane</keyword>
<evidence type="ECO:0000256" key="2">
    <source>
        <dbReference type="ARBA" id="ARBA00004155"/>
    </source>
</evidence>
<keyword evidence="9" id="KW-0479">Metal-binding</keyword>
<evidence type="ECO:0000256" key="17">
    <source>
        <dbReference type="ARBA" id="ARBA00023228"/>
    </source>
</evidence>
<evidence type="ECO:0000256" key="9">
    <source>
        <dbReference type="ARBA" id="ARBA00022723"/>
    </source>
</evidence>
<dbReference type="Proteomes" id="UP001591681">
    <property type="component" value="Unassembled WGS sequence"/>
</dbReference>
<keyword evidence="16 25" id="KW-0472">Membrane</keyword>
<dbReference type="NCBIfam" id="TIGR01297">
    <property type="entry name" value="CDF"/>
    <property type="match status" value="1"/>
</dbReference>
<sequence>MSLKRPLLDREQNLKVFSLEVLGTSWAEDKEKQLAKKKLIITSLVCLVFMVGEVIGGYAAHSLAIMTDAAHLLTDFSSILVSLFSLCISSRPPSKAMTFGWHRSEILGALLSALSIWAVTAVLVFIAVQRILNDDYEIHTGIMIITSGCAVGVNILMALILHQSGTSHGHSHSLSHSHGHSCSQAAGNHGNASVRAAFIHVLGDLLQSLGVFLAALIINYWPEYKIADPICTFLFSVFVLATTITILRDIFSILMEGVPKGHDFDSVKDALLTVSSVQAVHDLHIWALTPNHRLLSAHLAVEGGANAQQVLVEATELLQSKHGFRRITIQIELYSTDMAFCSQCLEPMD</sequence>
<evidence type="ECO:0000256" key="5">
    <source>
        <dbReference type="ARBA" id="ARBA00022448"/>
    </source>
</evidence>
<evidence type="ECO:0000256" key="4">
    <source>
        <dbReference type="ARBA" id="ARBA00008873"/>
    </source>
</evidence>
<dbReference type="InterPro" id="IPR002524">
    <property type="entry name" value="Cation_efflux"/>
</dbReference>
<dbReference type="GO" id="GO:0043005">
    <property type="term" value="C:neuron projection"/>
    <property type="evidence" value="ECO:0007669"/>
    <property type="project" value="UniProtKB-KW"/>
</dbReference>
<keyword evidence="15" id="KW-0406">Ion transport</keyword>
<dbReference type="EMBL" id="JBHFQA010000005">
    <property type="protein sequence ID" value="KAL2098843.1"/>
    <property type="molecule type" value="Genomic_DNA"/>
</dbReference>
<evidence type="ECO:0000256" key="14">
    <source>
        <dbReference type="ARBA" id="ARBA00023018"/>
    </source>
</evidence>
<dbReference type="PANTHER" id="PTHR11562:SF30">
    <property type="entry name" value="PROTON-COUPLED ZINC ANTIPORTER SLC30A3-RELATED"/>
    <property type="match status" value="1"/>
</dbReference>
<feature type="transmembrane region" description="Helical" evidence="25">
    <location>
        <begin position="138"/>
        <end position="161"/>
    </location>
</feature>
<name>A0ABD1KID3_9TELE</name>
<dbReference type="AlphaFoldDB" id="A0ABD1KID3"/>
<dbReference type="GO" id="GO:0015297">
    <property type="term" value="F:antiporter activity"/>
    <property type="evidence" value="ECO:0007669"/>
    <property type="project" value="UniProtKB-KW"/>
</dbReference>
<evidence type="ECO:0000256" key="12">
    <source>
        <dbReference type="ARBA" id="ARBA00022906"/>
    </source>
</evidence>
<keyword evidence="13 25" id="KW-1133">Transmembrane helix</keyword>
<accession>A0ABD1KID3</accession>
<evidence type="ECO:0000256" key="7">
    <source>
        <dbReference type="ARBA" id="ARBA00022599"/>
    </source>
</evidence>
<keyword evidence="18" id="KW-0968">Cytoplasmic vesicle</keyword>
<comment type="similarity">
    <text evidence="4">Belongs to the cation diffusion facilitator (CDF) transporter (TC 2.A.4) family. SLC30A subfamily.</text>
</comment>
<keyword evidence="7" id="KW-0771">Synaptosome</keyword>
<feature type="domain" description="Cation efflux protein transmembrane" evidence="26">
    <location>
        <begin position="39"/>
        <end position="255"/>
    </location>
</feature>
<evidence type="ECO:0000256" key="8">
    <source>
        <dbReference type="ARBA" id="ARBA00022692"/>
    </source>
</evidence>
<comment type="subcellular location">
    <subcellularLocation>
        <location evidence="3">Cytoplasmic vesicle</location>
        <location evidence="3">Secretory vesicle</location>
        <location evidence="3">Synaptic vesicle membrane</location>
        <topology evidence="3">Multi-pass membrane protein</topology>
    </subcellularLocation>
    <subcellularLocation>
        <location evidence="1">Late endosome membrane</location>
        <topology evidence="1">Multi-pass membrane protein</topology>
    </subcellularLocation>
    <subcellularLocation>
        <location evidence="2">Lysosome membrane</location>
        <topology evidence="2">Multi-pass membrane protein</topology>
    </subcellularLocation>
    <subcellularLocation>
        <location evidence="19">Synapse</location>
        <location evidence="19">Synaptosome</location>
    </subcellularLocation>
</comment>
<evidence type="ECO:0000256" key="16">
    <source>
        <dbReference type="ARBA" id="ARBA00023136"/>
    </source>
</evidence>
<dbReference type="InterPro" id="IPR050681">
    <property type="entry name" value="CDF/SLC30A"/>
</dbReference>
<keyword evidence="17" id="KW-0458">Lysosome</keyword>
<dbReference type="InterPro" id="IPR036837">
    <property type="entry name" value="Cation_efflux_CTD_sf"/>
</dbReference>
<evidence type="ECO:0000256" key="20">
    <source>
        <dbReference type="ARBA" id="ARBA00037129"/>
    </source>
</evidence>
<dbReference type="SUPFAM" id="SSF160240">
    <property type="entry name" value="Cation efflux protein cytoplasmic domain-like"/>
    <property type="match status" value="1"/>
</dbReference>
<evidence type="ECO:0000313" key="28">
    <source>
        <dbReference type="EMBL" id="KAL2098843.1"/>
    </source>
</evidence>
<evidence type="ECO:0000256" key="24">
    <source>
        <dbReference type="ARBA" id="ARBA00048349"/>
    </source>
</evidence>
<evidence type="ECO:0000256" key="19">
    <source>
        <dbReference type="ARBA" id="ARBA00034102"/>
    </source>
</evidence>
<evidence type="ECO:0000256" key="11">
    <source>
        <dbReference type="ARBA" id="ARBA00022833"/>
    </source>
</evidence>
<feature type="domain" description="Cation efflux protein cytoplasmic" evidence="27">
    <location>
        <begin position="259"/>
        <end position="333"/>
    </location>
</feature>
<evidence type="ECO:0000256" key="18">
    <source>
        <dbReference type="ARBA" id="ARBA00023329"/>
    </source>
</evidence>
<evidence type="ECO:0000256" key="22">
    <source>
        <dbReference type="ARBA" id="ARBA00042040"/>
    </source>
</evidence>
<organism evidence="28 29">
    <name type="scientific">Coilia grayii</name>
    <name type="common">Gray's grenadier anchovy</name>
    <dbReference type="NCBI Taxonomy" id="363190"/>
    <lineage>
        <taxon>Eukaryota</taxon>
        <taxon>Metazoa</taxon>
        <taxon>Chordata</taxon>
        <taxon>Craniata</taxon>
        <taxon>Vertebrata</taxon>
        <taxon>Euteleostomi</taxon>
        <taxon>Actinopterygii</taxon>
        <taxon>Neopterygii</taxon>
        <taxon>Teleostei</taxon>
        <taxon>Clupei</taxon>
        <taxon>Clupeiformes</taxon>
        <taxon>Clupeoidei</taxon>
        <taxon>Engraulidae</taxon>
        <taxon>Coilinae</taxon>
        <taxon>Coilia</taxon>
    </lineage>
</organism>
<dbReference type="FunFam" id="1.20.1510.10:FF:000002">
    <property type="entry name" value="zinc transporter 3 isoform X1"/>
    <property type="match status" value="1"/>
</dbReference>
<keyword evidence="12" id="KW-0864">Zinc transport</keyword>
<dbReference type="GO" id="GO:0046872">
    <property type="term" value="F:metal ion binding"/>
    <property type="evidence" value="ECO:0007669"/>
    <property type="project" value="UniProtKB-KW"/>
</dbReference>
<feature type="transmembrane region" description="Helical" evidence="25">
    <location>
        <begin position="197"/>
        <end position="220"/>
    </location>
</feature>
<dbReference type="Pfam" id="PF16916">
    <property type="entry name" value="ZT_dimer"/>
    <property type="match status" value="1"/>
</dbReference>
<dbReference type="Pfam" id="PF01545">
    <property type="entry name" value="Cation_efflux"/>
    <property type="match status" value="1"/>
</dbReference>
<evidence type="ECO:0000256" key="13">
    <source>
        <dbReference type="ARBA" id="ARBA00022989"/>
    </source>
</evidence>
<evidence type="ECO:0000259" key="27">
    <source>
        <dbReference type="Pfam" id="PF16916"/>
    </source>
</evidence>
<comment type="catalytic activity">
    <reaction evidence="24">
        <text>Zn(2+)(in) + 2 H(+)(out) = Zn(2+)(out) + 2 H(+)(in)</text>
        <dbReference type="Rhea" id="RHEA:72627"/>
        <dbReference type="ChEBI" id="CHEBI:15378"/>
        <dbReference type="ChEBI" id="CHEBI:29105"/>
    </reaction>
</comment>
<keyword evidence="6" id="KW-0050">Antiport</keyword>
<feature type="transmembrane region" description="Helical" evidence="25">
    <location>
        <begin position="226"/>
        <end position="247"/>
    </location>
</feature>
<dbReference type="Gene3D" id="1.20.1510.10">
    <property type="entry name" value="Cation efflux protein transmembrane domain"/>
    <property type="match status" value="1"/>
</dbReference>
<keyword evidence="10" id="KW-0967">Endosome</keyword>
<dbReference type="SUPFAM" id="SSF161111">
    <property type="entry name" value="Cation efflux protein transmembrane domain-like"/>
    <property type="match status" value="1"/>
</dbReference>
<dbReference type="InterPro" id="IPR027469">
    <property type="entry name" value="Cation_efflux_TMD_sf"/>
</dbReference>
<dbReference type="InterPro" id="IPR027470">
    <property type="entry name" value="Cation_efflux_CTD"/>
</dbReference>
<evidence type="ECO:0000256" key="15">
    <source>
        <dbReference type="ARBA" id="ARBA00023065"/>
    </source>
</evidence>
<dbReference type="GO" id="GO:0005765">
    <property type="term" value="C:lysosomal membrane"/>
    <property type="evidence" value="ECO:0007669"/>
    <property type="project" value="UniProtKB-SubCell"/>
</dbReference>
<keyword evidence="29" id="KW-1185">Reference proteome</keyword>
<evidence type="ECO:0000259" key="26">
    <source>
        <dbReference type="Pfam" id="PF01545"/>
    </source>
</evidence>
<reference evidence="28 29" key="1">
    <citation type="submission" date="2024-09" db="EMBL/GenBank/DDBJ databases">
        <title>A chromosome-level genome assembly of Gray's grenadier anchovy, Coilia grayii.</title>
        <authorList>
            <person name="Fu Z."/>
        </authorList>
    </citation>
    <scope>NUCLEOTIDE SEQUENCE [LARGE SCALE GENOMIC DNA]</scope>
    <source>
        <strain evidence="28">G4</strain>
        <tissue evidence="28">Muscle</tissue>
    </source>
</reference>
<protein>
    <recommendedName>
        <fullName evidence="21">Probable proton-coupled zinc antiporter SLC30A3</fullName>
    </recommendedName>
    <alternativeName>
        <fullName evidence="23">Solute carrier family 30 member 3</fullName>
    </alternativeName>
    <alternativeName>
        <fullName evidence="22">Zinc transporter 3</fullName>
    </alternativeName>
</protein>
<keyword evidence="14" id="KW-0770">Synapse</keyword>
<evidence type="ECO:0000256" key="25">
    <source>
        <dbReference type="SAM" id="Phobius"/>
    </source>
</evidence>
<dbReference type="GO" id="GO:0031902">
    <property type="term" value="C:late endosome membrane"/>
    <property type="evidence" value="ECO:0007669"/>
    <property type="project" value="UniProtKB-SubCell"/>
</dbReference>
<evidence type="ECO:0000256" key="3">
    <source>
        <dbReference type="ARBA" id="ARBA00004644"/>
    </source>
</evidence>
<evidence type="ECO:0000256" key="23">
    <source>
        <dbReference type="ARBA" id="ARBA00042216"/>
    </source>
</evidence>
<evidence type="ECO:0000256" key="1">
    <source>
        <dbReference type="ARBA" id="ARBA00004107"/>
    </source>
</evidence>
<dbReference type="GO" id="GO:0030672">
    <property type="term" value="C:synaptic vesicle membrane"/>
    <property type="evidence" value="ECO:0007669"/>
    <property type="project" value="UniProtKB-SubCell"/>
</dbReference>
<dbReference type="GO" id="GO:0005385">
    <property type="term" value="F:zinc ion transmembrane transporter activity"/>
    <property type="evidence" value="ECO:0007669"/>
    <property type="project" value="UniProtKB-ARBA"/>
</dbReference>
<feature type="transmembrane region" description="Helical" evidence="25">
    <location>
        <begin position="109"/>
        <end position="132"/>
    </location>
</feature>
<comment type="function">
    <text evidence="20">Probable proton-coupled zinc ion antiporter mediating the import of zinc from cytoplasm into synaptic vesicles and participating to cellular zinc ion homeostasis in the brain.</text>
</comment>
<gene>
    <name evidence="28" type="ORF">ACEWY4_005323</name>
</gene>
<evidence type="ECO:0000256" key="21">
    <source>
        <dbReference type="ARBA" id="ARBA00040652"/>
    </source>
</evidence>
<evidence type="ECO:0000256" key="10">
    <source>
        <dbReference type="ARBA" id="ARBA00022753"/>
    </source>
</evidence>
<feature type="transmembrane region" description="Helical" evidence="25">
    <location>
        <begin position="39"/>
        <end position="63"/>
    </location>
</feature>
<dbReference type="InterPro" id="IPR058533">
    <property type="entry name" value="Cation_efflux_TM"/>
</dbReference>
<evidence type="ECO:0000313" key="29">
    <source>
        <dbReference type="Proteomes" id="UP001591681"/>
    </source>
</evidence>
<evidence type="ECO:0000256" key="6">
    <source>
        <dbReference type="ARBA" id="ARBA00022449"/>
    </source>
</evidence>
<keyword evidence="5" id="KW-0813">Transport</keyword>